<dbReference type="Gene3D" id="3.30.40.10">
    <property type="entry name" value="Zinc/RING finger domain, C3HC4 (zinc finger)"/>
    <property type="match status" value="1"/>
</dbReference>
<accession>W9R1N8</accession>
<gene>
    <name evidence="8" type="ORF">L484_021109</name>
</gene>
<evidence type="ECO:0000256" key="1">
    <source>
        <dbReference type="ARBA" id="ARBA00000900"/>
    </source>
</evidence>
<keyword evidence="3" id="KW-0479">Metal-binding</keyword>
<dbReference type="GO" id="GO:0008270">
    <property type="term" value="F:zinc ion binding"/>
    <property type="evidence" value="ECO:0007669"/>
    <property type="project" value="UniProtKB-KW"/>
</dbReference>
<dbReference type="GO" id="GO:0005737">
    <property type="term" value="C:cytoplasm"/>
    <property type="evidence" value="ECO:0007669"/>
    <property type="project" value="TreeGrafter"/>
</dbReference>
<organism evidence="8 9">
    <name type="scientific">Morus notabilis</name>
    <dbReference type="NCBI Taxonomy" id="981085"/>
    <lineage>
        <taxon>Eukaryota</taxon>
        <taxon>Viridiplantae</taxon>
        <taxon>Streptophyta</taxon>
        <taxon>Embryophyta</taxon>
        <taxon>Tracheophyta</taxon>
        <taxon>Spermatophyta</taxon>
        <taxon>Magnoliopsida</taxon>
        <taxon>eudicotyledons</taxon>
        <taxon>Gunneridae</taxon>
        <taxon>Pentapetalae</taxon>
        <taxon>rosids</taxon>
        <taxon>fabids</taxon>
        <taxon>Rosales</taxon>
        <taxon>Moraceae</taxon>
        <taxon>Moreae</taxon>
        <taxon>Morus</taxon>
    </lineage>
</organism>
<dbReference type="Proteomes" id="UP000030645">
    <property type="component" value="Unassembled WGS sequence"/>
</dbReference>
<evidence type="ECO:0000256" key="3">
    <source>
        <dbReference type="ARBA" id="ARBA00022723"/>
    </source>
</evidence>
<dbReference type="SMART" id="SM00184">
    <property type="entry name" value="RING"/>
    <property type="match status" value="1"/>
</dbReference>
<dbReference type="PANTHER" id="PTHR15710">
    <property type="entry name" value="E3 UBIQUITIN-PROTEIN LIGASE PRAJA"/>
    <property type="match status" value="1"/>
</dbReference>
<dbReference type="PROSITE" id="PS50089">
    <property type="entry name" value="ZF_RING_2"/>
    <property type="match status" value="1"/>
</dbReference>
<dbReference type="Pfam" id="PF13639">
    <property type="entry name" value="zf-RING_2"/>
    <property type="match status" value="1"/>
</dbReference>
<dbReference type="EC" id="2.3.2.27" evidence="2"/>
<evidence type="ECO:0000256" key="2">
    <source>
        <dbReference type="ARBA" id="ARBA00012483"/>
    </source>
</evidence>
<dbReference type="GO" id="GO:0061630">
    <property type="term" value="F:ubiquitin protein ligase activity"/>
    <property type="evidence" value="ECO:0007669"/>
    <property type="project" value="UniProtKB-EC"/>
</dbReference>
<evidence type="ECO:0000256" key="6">
    <source>
        <dbReference type="PROSITE-ProRule" id="PRU00175"/>
    </source>
</evidence>
<evidence type="ECO:0000256" key="5">
    <source>
        <dbReference type="ARBA" id="ARBA00022833"/>
    </source>
</evidence>
<dbReference type="GO" id="GO:0016567">
    <property type="term" value="P:protein ubiquitination"/>
    <property type="evidence" value="ECO:0007669"/>
    <property type="project" value="TreeGrafter"/>
</dbReference>
<keyword evidence="9" id="KW-1185">Reference proteome</keyword>
<dbReference type="SUPFAM" id="SSF57850">
    <property type="entry name" value="RING/U-box"/>
    <property type="match status" value="1"/>
</dbReference>
<evidence type="ECO:0000259" key="7">
    <source>
        <dbReference type="PROSITE" id="PS50089"/>
    </source>
</evidence>
<proteinExistence type="predicted"/>
<dbReference type="EMBL" id="KE344492">
    <property type="protein sequence ID" value="EXB63836.1"/>
    <property type="molecule type" value="Genomic_DNA"/>
</dbReference>
<name>W9R1N8_9ROSA</name>
<sequence>MGDMNIHRRHKKHKFFCQVNPLEFQYDDVQQQLPSSPVRVVIEIRYKLKRYNARLSSGDQDYDHHPQRTAILDSSEENREATCHLLLSELKQFDLSFALLSPELSRLGVMRSRQKGIVKGLVNCAHKVGRTLTIEADNCHDRKVVLVPIQVELLRFRSKWVCDNCSRHSLIKMLLKRFRVEHDHDRDEGHNCGICLEEFGVGTTAFRVPCMHEFHGKCIHTWLLMNSTCPLCRFQMPL</sequence>
<evidence type="ECO:0000313" key="8">
    <source>
        <dbReference type="EMBL" id="EXB63836.1"/>
    </source>
</evidence>
<dbReference type="AlphaFoldDB" id="W9R1N8"/>
<keyword evidence="4 6" id="KW-0863">Zinc-finger</keyword>
<evidence type="ECO:0000313" key="9">
    <source>
        <dbReference type="Proteomes" id="UP000030645"/>
    </source>
</evidence>
<dbReference type="InterPro" id="IPR001841">
    <property type="entry name" value="Znf_RING"/>
</dbReference>
<dbReference type="eggNOG" id="KOG0800">
    <property type="taxonomic scope" value="Eukaryota"/>
</dbReference>
<feature type="domain" description="RING-type" evidence="7">
    <location>
        <begin position="192"/>
        <end position="233"/>
    </location>
</feature>
<dbReference type="InterPro" id="IPR013083">
    <property type="entry name" value="Znf_RING/FYVE/PHD"/>
</dbReference>
<keyword evidence="5" id="KW-0862">Zinc</keyword>
<comment type="catalytic activity">
    <reaction evidence="1">
        <text>S-ubiquitinyl-[E2 ubiquitin-conjugating enzyme]-L-cysteine + [acceptor protein]-L-lysine = [E2 ubiquitin-conjugating enzyme]-L-cysteine + N(6)-ubiquitinyl-[acceptor protein]-L-lysine.</text>
        <dbReference type="EC" id="2.3.2.27"/>
    </reaction>
</comment>
<reference evidence="9" key="1">
    <citation type="submission" date="2013-01" db="EMBL/GenBank/DDBJ databases">
        <title>Draft Genome Sequence of a Mulberry Tree, Morus notabilis C.K. Schneid.</title>
        <authorList>
            <person name="He N."/>
            <person name="Zhao S."/>
        </authorList>
    </citation>
    <scope>NUCLEOTIDE SEQUENCE</scope>
</reference>
<protein>
    <recommendedName>
        <fullName evidence="2">RING-type E3 ubiquitin transferase</fullName>
        <ecNumber evidence="2">2.3.2.27</ecNumber>
    </recommendedName>
</protein>
<evidence type="ECO:0000256" key="4">
    <source>
        <dbReference type="ARBA" id="ARBA00022771"/>
    </source>
</evidence>
<dbReference type="PANTHER" id="PTHR15710:SF243">
    <property type="entry name" value="E3 UBIQUITIN-PROTEIN LIGASE PRAJA-2 ISOFORM X1"/>
    <property type="match status" value="1"/>
</dbReference>